<evidence type="ECO:0000313" key="16">
    <source>
        <dbReference type="EMBL" id="HJC36576.1"/>
    </source>
</evidence>
<feature type="binding site" evidence="13">
    <location>
        <position position="12"/>
    </location>
    <ligand>
        <name>Ca(2+)</name>
        <dbReference type="ChEBI" id="CHEBI:29108"/>
    </ligand>
</feature>
<evidence type="ECO:0000256" key="8">
    <source>
        <dbReference type="ARBA" id="ARBA00023015"/>
    </source>
</evidence>
<dbReference type="GO" id="GO:0003677">
    <property type="term" value="F:DNA binding"/>
    <property type="evidence" value="ECO:0007669"/>
    <property type="project" value="UniProtKB-KW"/>
</dbReference>
<dbReference type="InterPro" id="IPR001789">
    <property type="entry name" value="Sig_transdc_resp-reg_receiver"/>
</dbReference>
<dbReference type="GO" id="GO:0003700">
    <property type="term" value="F:DNA-binding transcription factor activity"/>
    <property type="evidence" value="ECO:0007669"/>
    <property type="project" value="InterPro"/>
</dbReference>
<keyword evidence="12 13" id="KW-0479">Metal-binding</keyword>
<keyword evidence="7 12" id="KW-0902">Two-component regulatory system</keyword>
<protein>
    <recommendedName>
        <fullName evidence="12">Stage 0 sporulation protein A homolog</fullName>
    </recommendedName>
</protein>
<evidence type="ECO:0000256" key="3">
    <source>
        <dbReference type="ARBA" id="ARBA00022491"/>
    </source>
</evidence>
<keyword evidence="9 12" id="KW-0238">DNA-binding</keyword>
<comment type="function">
    <text evidence="12">May play the central regulatory role in sporulation. It may be an element of the effector pathway responsible for the activation of sporulation genes in response to nutritional stress. Spo0A may act in concert with spo0H (a sigma factor) to control the expression of some genes that are critical to the sporulation process.</text>
</comment>
<evidence type="ECO:0000256" key="2">
    <source>
        <dbReference type="ARBA" id="ARBA00022490"/>
    </source>
</evidence>
<dbReference type="PANTHER" id="PTHR44591:SF3">
    <property type="entry name" value="RESPONSE REGULATORY DOMAIN-CONTAINING PROTEIN"/>
    <property type="match status" value="1"/>
</dbReference>
<dbReference type="Pfam" id="PF08769">
    <property type="entry name" value="Spo0A_C"/>
    <property type="match status" value="1"/>
</dbReference>
<keyword evidence="10 12" id="KW-0010">Activator</keyword>
<feature type="modified residue" description="4-aspartylphosphate" evidence="14">
    <location>
        <position position="57"/>
    </location>
</feature>
<dbReference type="InterPro" id="IPR036388">
    <property type="entry name" value="WH-like_DNA-bd_sf"/>
</dbReference>
<keyword evidence="2 12" id="KW-0963">Cytoplasm</keyword>
<dbReference type="NCBIfam" id="TIGR02875">
    <property type="entry name" value="spore_0_A"/>
    <property type="match status" value="1"/>
</dbReference>
<evidence type="ECO:0000256" key="9">
    <source>
        <dbReference type="ARBA" id="ARBA00023125"/>
    </source>
</evidence>
<dbReference type="InterPro" id="IPR011006">
    <property type="entry name" value="CheY-like_superfamily"/>
</dbReference>
<evidence type="ECO:0000256" key="12">
    <source>
        <dbReference type="PIRNR" id="PIRNR002937"/>
    </source>
</evidence>
<evidence type="ECO:0000256" key="10">
    <source>
        <dbReference type="ARBA" id="ARBA00023159"/>
    </source>
</evidence>
<dbReference type="AlphaFoldDB" id="A0A9D2NQ68"/>
<feature type="domain" description="Response regulatory" evidence="15">
    <location>
        <begin position="6"/>
        <end position="123"/>
    </location>
</feature>
<keyword evidence="5 12" id="KW-0106">Calcium</keyword>
<dbReference type="GO" id="GO:0000160">
    <property type="term" value="P:phosphorelay signal transduction system"/>
    <property type="evidence" value="ECO:0007669"/>
    <property type="project" value="UniProtKB-UniRule"/>
</dbReference>
<comment type="cofactor">
    <cofactor evidence="12 13">
        <name>Ca(2+)</name>
        <dbReference type="ChEBI" id="CHEBI:29108"/>
    </cofactor>
    <text evidence="12 13">Binds 1 Ca(2+) ion per subunit.</text>
</comment>
<reference evidence="16" key="1">
    <citation type="journal article" date="2021" name="PeerJ">
        <title>Extensive microbial diversity within the chicken gut microbiome revealed by metagenomics and culture.</title>
        <authorList>
            <person name="Gilroy R."/>
            <person name="Ravi A."/>
            <person name="Getino M."/>
            <person name="Pursley I."/>
            <person name="Horton D.L."/>
            <person name="Alikhan N.F."/>
            <person name="Baker D."/>
            <person name="Gharbi K."/>
            <person name="Hall N."/>
            <person name="Watson M."/>
            <person name="Adriaenssens E.M."/>
            <person name="Foster-Nyarko E."/>
            <person name="Jarju S."/>
            <person name="Secka A."/>
            <person name="Antonio M."/>
            <person name="Oren A."/>
            <person name="Chaudhuri R.R."/>
            <person name="La Ragione R."/>
            <person name="Hildebrand F."/>
            <person name="Pallen M.J."/>
        </authorList>
    </citation>
    <scope>NUCLEOTIDE SEQUENCE</scope>
    <source>
        <strain evidence="16">CHK187-11901</strain>
    </source>
</reference>
<dbReference type="InterPro" id="IPR012052">
    <property type="entry name" value="Spore_0_A"/>
</dbReference>
<dbReference type="SUPFAM" id="SSF52172">
    <property type="entry name" value="CheY-like"/>
    <property type="match status" value="1"/>
</dbReference>
<keyword evidence="8 12" id="KW-0805">Transcription regulation</keyword>
<evidence type="ECO:0000256" key="6">
    <source>
        <dbReference type="ARBA" id="ARBA00022969"/>
    </source>
</evidence>
<feature type="binding site" evidence="13">
    <location>
        <position position="11"/>
    </location>
    <ligand>
        <name>Ca(2+)</name>
        <dbReference type="ChEBI" id="CHEBI:29108"/>
    </ligand>
</feature>
<gene>
    <name evidence="16" type="primary">spo0A</name>
    <name evidence="16" type="ORF">H9702_05540</name>
</gene>
<comment type="caution">
    <text evidence="16">The sequence shown here is derived from an EMBL/GenBank/DDBJ whole genome shotgun (WGS) entry which is preliminary data.</text>
</comment>
<dbReference type="InterPro" id="IPR016032">
    <property type="entry name" value="Sig_transdc_resp-reg_C-effctor"/>
</dbReference>
<dbReference type="GO" id="GO:0030435">
    <property type="term" value="P:sporulation resulting in formation of a cellular spore"/>
    <property type="evidence" value="ECO:0007669"/>
    <property type="project" value="UniProtKB-UniRule"/>
</dbReference>
<keyword evidence="3 12" id="KW-0678">Repressor</keyword>
<dbReference type="SUPFAM" id="SSF46894">
    <property type="entry name" value="C-terminal effector domain of the bipartite response regulators"/>
    <property type="match status" value="1"/>
</dbReference>
<dbReference type="GO" id="GO:0005509">
    <property type="term" value="F:calcium ion binding"/>
    <property type="evidence" value="ECO:0007669"/>
    <property type="project" value="UniProtKB-UniRule"/>
</dbReference>
<dbReference type="EMBL" id="DWWM01000034">
    <property type="protein sequence ID" value="HJC36576.1"/>
    <property type="molecule type" value="Genomic_DNA"/>
</dbReference>
<dbReference type="PIRSF" id="PIRSF002937">
    <property type="entry name" value="Res_reg_Spo0A"/>
    <property type="match status" value="1"/>
</dbReference>
<keyword evidence="4 14" id="KW-0597">Phosphoprotein</keyword>
<evidence type="ECO:0000259" key="15">
    <source>
        <dbReference type="PROSITE" id="PS50110"/>
    </source>
</evidence>
<dbReference type="GO" id="GO:0042173">
    <property type="term" value="P:regulation of sporulation resulting in formation of a cellular spore"/>
    <property type="evidence" value="ECO:0007669"/>
    <property type="project" value="InterPro"/>
</dbReference>
<dbReference type="InterPro" id="IPR050595">
    <property type="entry name" value="Bact_response_regulator"/>
</dbReference>
<dbReference type="PROSITE" id="PS50110">
    <property type="entry name" value="RESPONSE_REGULATORY"/>
    <property type="match status" value="1"/>
</dbReference>
<evidence type="ECO:0000256" key="5">
    <source>
        <dbReference type="ARBA" id="ARBA00022837"/>
    </source>
</evidence>
<dbReference type="PANTHER" id="PTHR44591">
    <property type="entry name" value="STRESS RESPONSE REGULATOR PROTEIN 1"/>
    <property type="match status" value="1"/>
</dbReference>
<evidence type="ECO:0000256" key="7">
    <source>
        <dbReference type="ARBA" id="ARBA00023012"/>
    </source>
</evidence>
<evidence type="ECO:0000256" key="4">
    <source>
        <dbReference type="ARBA" id="ARBA00022553"/>
    </source>
</evidence>
<dbReference type="GO" id="GO:0005737">
    <property type="term" value="C:cytoplasm"/>
    <property type="evidence" value="ECO:0007669"/>
    <property type="project" value="UniProtKB-SubCell"/>
</dbReference>
<dbReference type="Pfam" id="PF00072">
    <property type="entry name" value="Response_reg"/>
    <property type="match status" value="1"/>
</dbReference>
<evidence type="ECO:0000256" key="13">
    <source>
        <dbReference type="PIRSR" id="PIRSR002937-1"/>
    </source>
</evidence>
<evidence type="ECO:0000256" key="1">
    <source>
        <dbReference type="ARBA" id="ARBA00004496"/>
    </source>
</evidence>
<keyword evidence="11 12" id="KW-0804">Transcription</keyword>
<evidence type="ECO:0000256" key="11">
    <source>
        <dbReference type="ARBA" id="ARBA00023163"/>
    </source>
</evidence>
<comment type="subcellular location">
    <subcellularLocation>
        <location evidence="1 12">Cytoplasm</location>
    </subcellularLocation>
</comment>
<evidence type="ECO:0000256" key="14">
    <source>
        <dbReference type="PROSITE-ProRule" id="PRU00169"/>
    </source>
</evidence>
<accession>A0A9D2NQ68</accession>
<dbReference type="InterPro" id="IPR014879">
    <property type="entry name" value="Spo0A_C"/>
</dbReference>
<dbReference type="Proteomes" id="UP000823896">
    <property type="component" value="Unassembled WGS sequence"/>
</dbReference>
<evidence type="ECO:0000313" key="17">
    <source>
        <dbReference type="Proteomes" id="UP000823896"/>
    </source>
</evidence>
<dbReference type="Gene3D" id="1.10.10.10">
    <property type="entry name" value="Winged helix-like DNA-binding domain superfamily/Winged helix DNA-binding domain"/>
    <property type="match status" value="1"/>
</dbReference>
<feature type="binding site" evidence="13">
    <location>
        <position position="57"/>
    </location>
    <ligand>
        <name>Ca(2+)</name>
        <dbReference type="ChEBI" id="CHEBI:29108"/>
    </ligand>
</feature>
<dbReference type="CDD" id="cd00156">
    <property type="entry name" value="REC"/>
    <property type="match status" value="1"/>
</dbReference>
<dbReference type="GO" id="GO:0051606">
    <property type="term" value="P:detection of stimulus"/>
    <property type="evidence" value="ECO:0007669"/>
    <property type="project" value="UniProtKB-UniRule"/>
</dbReference>
<organism evidence="16 17">
    <name type="scientific">Candidatus Merdibacter merdavium</name>
    <dbReference type="NCBI Taxonomy" id="2838692"/>
    <lineage>
        <taxon>Bacteria</taxon>
        <taxon>Bacillati</taxon>
        <taxon>Bacillota</taxon>
        <taxon>Erysipelotrichia</taxon>
        <taxon>Erysipelotrichales</taxon>
        <taxon>Erysipelotrichaceae</taxon>
        <taxon>Merdibacter</taxon>
    </lineage>
</organism>
<keyword evidence="6 12" id="KW-0749">Sporulation</keyword>
<proteinExistence type="predicted"/>
<dbReference type="SMART" id="SM00448">
    <property type="entry name" value="REC"/>
    <property type="match status" value="1"/>
</dbReference>
<dbReference type="Gene3D" id="3.40.50.2300">
    <property type="match status" value="1"/>
</dbReference>
<sequence length="277" mass="31805">METKLQIYLVDDSQDMIQKMKDGLRSSKLFEVIGSALNGEQCLHELHAHTVDILVLDLIMPAVDGMEVLANLKKHHIEARHIVCTTPILNDFIIGQLQRYDVDYILMKPFELDSLEQRLRVICGFSPKIPSVDPMIQVNLDADEQQRMQKLELESEITSLLHEIGIPAHIKGYMYLRTAILETYLNVDFLGQITKVLYPEIARKYETTASRVERAIRHAIEVAWNRGNIDAIDDIFGYTISASKAKPTNSEFIAMISDKLRLEHRLKSRKAFVPQYR</sequence>
<reference evidence="16" key="2">
    <citation type="submission" date="2021-04" db="EMBL/GenBank/DDBJ databases">
        <authorList>
            <person name="Gilroy R."/>
        </authorList>
    </citation>
    <scope>NUCLEOTIDE SEQUENCE</scope>
    <source>
        <strain evidence="16">CHK187-11901</strain>
    </source>
</reference>
<name>A0A9D2NQ68_9FIRM</name>